<dbReference type="AlphaFoldDB" id="A0A1U7CJI2"/>
<dbReference type="InterPro" id="IPR006311">
    <property type="entry name" value="TAT_signal"/>
</dbReference>
<dbReference type="InterPro" id="IPR010869">
    <property type="entry name" value="DUF1501"/>
</dbReference>
<keyword evidence="2" id="KW-1185">Reference proteome</keyword>
<dbReference type="PANTHER" id="PTHR43737">
    <property type="entry name" value="BLL7424 PROTEIN"/>
    <property type="match status" value="1"/>
</dbReference>
<sequence>MPGPIPRREILKAAGCGFGYLALAGLADQQARAGVVDPTAPRAPHFAPRAKRVIFLFMQGGVSQVDSFDYKPRLERDAGKQLGFDDARVLANTGMRGSSQLIMKSPWKFARHGESGRWGSDLFPELNQCVDDLCFIHSMHTEGVAHGPATLFLHTGSATSVRPSMGSWVLYGLGTENRDLPGFVSIAPTSGNGGTRNYGNAFLPAAFQGTALGKAGGRASEARFRDLASLGQTDDSRRRHFGLLRELNAERLRRSPGDSELEALAASYELAWRMQDSAPGVLDLAGESKETLSLYGVGTPETDDFGRQCLLARRMCESGVRFVQVTYGDGTANPAWDQHANLAKHSDHARAVDRPIAGLLRDLKRRGLLDDTLVWWGSEFGRTPYAEKKGTGRDHNPGGFTVWLAGGGVKPGFAFGATDDFGHQAVQDRVHMHDLHATILHLLGVDHERLTYRYAGRDFRLTDVHGRVVRELFA</sequence>
<dbReference type="KEGG" id="pbor:BSF38_00509"/>
<dbReference type="RefSeq" id="WP_076343318.1">
    <property type="nucleotide sequence ID" value="NZ_CP019082.1"/>
</dbReference>
<dbReference type="Gene3D" id="3.40.720.10">
    <property type="entry name" value="Alkaline Phosphatase, subunit A"/>
    <property type="match status" value="1"/>
</dbReference>
<dbReference type="PANTHER" id="PTHR43737:SF1">
    <property type="entry name" value="DUF1501 DOMAIN-CONTAINING PROTEIN"/>
    <property type="match status" value="1"/>
</dbReference>
<dbReference type="OrthoDB" id="127333at2"/>
<dbReference type="Pfam" id="PF07394">
    <property type="entry name" value="DUF1501"/>
    <property type="match status" value="1"/>
</dbReference>
<dbReference type="PROSITE" id="PS51318">
    <property type="entry name" value="TAT"/>
    <property type="match status" value="1"/>
</dbReference>
<evidence type="ECO:0000313" key="1">
    <source>
        <dbReference type="EMBL" id="APW59095.1"/>
    </source>
</evidence>
<evidence type="ECO:0008006" key="3">
    <source>
        <dbReference type="Google" id="ProtNLM"/>
    </source>
</evidence>
<name>A0A1U7CJI2_9BACT</name>
<protein>
    <recommendedName>
        <fullName evidence="3">Sulfatase</fullName>
    </recommendedName>
</protein>
<dbReference type="Proteomes" id="UP000186309">
    <property type="component" value="Chromosome"/>
</dbReference>
<gene>
    <name evidence="1" type="ORF">BSF38_00509</name>
</gene>
<proteinExistence type="predicted"/>
<dbReference type="InterPro" id="IPR017850">
    <property type="entry name" value="Alkaline_phosphatase_core_sf"/>
</dbReference>
<dbReference type="SUPFAM" id="SSF53649">
    <property type="entry name" value="Alkaline phosphatase-like"/>
    <property type="match status" value="1"/>
</dbReference>
<accession>A0A1U7CJI2</accession>
<organism evidence="1 2">
    <name type="scientific">Paludisphaera borealis</name>
    <dbReference type="NCBI Taxonomy" id="1387353"/>
    <lineage>
        <taxon>Bacteria</taxon>
        <taxon>Pseudomonadati</taxon>
        <taxon>Planctomycetota</taxon>
        <taxon>Planctomycetia</taxon>
        <taxon>Isosphaerales</taxon>
        <taxon>Isosphaeraceae</taxon>
        <taxon>Paludisphaera</taxon>
    </lineage>
</organism>
<dbReference type="EMBL" id="CP019082">
    <property type="protein sequence ID" value="APW59095.1"/>
    <property type="molecule type" value="Genomic_DNA"/>
</dbReference>
<evidence type="ECO:0000313" key="2">
    <source>
        <dbReference type="Proteomes" id="UP000186309"/>
    </source>
</evidence>
<reference evidence="2" key="1">
    <citation type="submission" date="2016-12" db="EMBL/GenBank/DDBJ databases">
        <title>Comparative genomics of four Isosphaeraceae planctomycetes: a common pool of plasmids and glycoside hydrolase genes.</title>
        <authorList>
            <person name="Ivanova A."/>
        </authorList>
    </citation>
    <scope>NUCLEOTIDE SEQUENCE [LARGE SCALE GENOMIC DNA]</scope>
    <source>
        <strain evidence="2">PX4</strain>
    </source>
</reference>
<dbReference type="STRING" id="1387353.BSF38_00509"/>